<dbReference type="GO" id="GO:0004788">
    <property type="term" value="F:thiamine diphosphokinase activity"/>
    <property type="evidence" value="ECO:0007669"/>
    <property type="project" value="UniProtKB-UniRule"/>
</dbReference>
<evidence type="ECO:0000313" key="10">
    <source>
        <dbReference type="Proteomes" id="UP001108123"/>
    </source>
</evidence>
<dbReference type="GO" id="GO:0009229">
    <property type="term" value="P:thiamine diphosphate biosynthetic process"/>
    <property type="evidence" value="ECO:0007669"/>
    <property type="project" value="InterPro"/>
</dbReference>
<dbReference type="InterPro" id="IPR036759">
    <property type="entry name" value="TPK_catalytic_sf"/>
</dbReference>
<dbReference type="EC" id="2.7.6.2" evidence="5"/>
<evidence type="ECO:0000313" key="9">
    <source>
        <dbReference type="Proteomes" id="UP000462760"/>
    </source>
</evidence>
<dbReference type="InterPro" id="IPR053149">
    <property type="entry name" value="TPK"/>
</dbReference>
<evidence type="ECO:0000313" key="7">
    <source>
        <dbReference type="EMBL" id="MCG4563985.1"/>
    </source>
</evidence>
<comment type="caution">
    <text evidence="8">The sequence shown here is derived from an EMBL/GenBank/DDBJ whole genome shotgun (WGS) entry which is preliminary data.</text>
</comment>
<protein>
    <recommendedName>
        <fullName evidence="5">Thiamine diphosphokinase</fullName>
        <ecNumber evidence="5">2.7.6.2</ecNumber>
    </recommendedName>
</protein>
<dbReference type="GO" id="GO:0006772">
    <property type="term" value="P:thiamine metabolic process"/>
    <property type="evidence" value="ECO:0007669"/>
    <property type="project" value="UniProtKB-UniRule"/>
</dbReference>
<dbReference type="EMBL" id="JAKNID010000002">
    <property type="protein sequence ID" value="MCG4563985.1"/>
    <property type="molecule type" value="Genomic_DNA"/>
</dbReference>
<proteinExistence type="predicted"/>
<dbReference type="InterPro" id="IPR007371">
    <property type="entry name" value="TPK_catalytic"/>
</dbReference>
<accession>A0A844FIS3</accession>
<dbReference type="OrthoDB" id="9804377at2"/>
<dbReference type="Proteomes" id="UP000462760">
    <property type="component" value="Unassembled WGS sequence"/>
</dbReference>
<keyword evidence="10" id="KW-1185">Reference proteome</keyword>
<dbReference type="SUPFAM" id="SSF63999">
    <property type="entry name" value="Thiamin pyrophosphokinase, catalytic domain"/>
    <property type="match status" value="1"/>
</dbReference>
<dbReference type="InterPro" id="IPR006282">
    <property type="entry name" value="Thi_PPkinase"/>
</dbReference>
<dbReference type="RefSeq" id="WP_154484546.1">
    <property type="nucleotide sequence ID" value="NZ_JAKNID010000002.1"/>
</dbReference>
<dbReference type="Proteomes" id="UP001108123">
    <property type="component" value="Unassembled WGS sequence"/>
</dbReference>
<evidence type="ECO:0000256" key="5">
    <source>
        <dbReference type="NCBIfam" id="TIGR01378"/>
    </source>
</evidence>
<keyword evidence="4" id="KW-0067">ATP-binding</keyword>
<dbReference type="AlphaFoldDB" id="A0A844FIS3"/>
<dbReference type="PANTHER" id="PTHR41299">
    <property type="entry name" value="THIAMINE PYROPHOSPHOKINASE"/>
    <property type="match status" value="1"/>
</dbReference>
<dbReference type="InterPro" id="IPR007373">
    <property type="entry name" value="Thiamin_PyroPKinase_B1-bd"/>
</dbReference>
<dbReference type="GO" id="GO:0030975">
    <property type="term" value="F:thiamine binding"/>
    <property type="evidence" value="ECO:0007669"/>
    <property type="project" value="InterPro"/>
</dbReference>
<evidence type="ECO:0000256" key="3">
    <source>
        <dbReference type="ARBA" id="ARBA00022777"/>
    </source>
</evidence>
<dbReference type="SMART" id="SM00983">
    <property type="entry name" value="TPK_B1_binding"/>
    <property type="match status" value="1"/>
</dbReference>
<dbReference type="EMBL" id="VULR01000012">
    <property type="protein sequence ID" value="MSS43869.1"/>
    <property type="molecule type" value="Genomic_DNA"/>
</dbReference>
<evidence type="ECO:0000259" key="6">
    <source>
        <dbReference type="SMART" id="SM00983"/>
    </source>
</evidence>
<evidence type="ECO:0000256" key="2">
    <source>
        <dbReference type="ARBA" id="ARBA00022741"/>
    </source>
</evidence>
<keyword evidence="3 8" id="KW-0418">Kinase</keyword>
<gene>
    <name evidence="8" type="ORF">FYJ27_09045</name>
    <name evidence="7" type="ORF">L0P62_00840</name>
</gene>
<dbReference type="GO" id="GO:0005524">
    <property type="term" value="F:ATP binding"/>
    <property type="evidence" value="ECO:0007669"/>
    <property type="project" value="UniProtKB-KW"/>
</dbReference>
<feature type="domain" description="Thiamin pyrophosphokinase thiamin-binding" evidence="6">
    <location>
        <begin position="138"/>
        <end position="205"/>
    </location>
</feature>
<name>A0A844FIS3_9FIRM</name>
<reference evidence="8 9" key="1">
    <citation type="submission" date="2019-08" db="EMBL/GenBank/DDBJ databases">
        <title>In-depth cultivation of the pig gut microbiome towards novel bacterial diversity and tailored functional studies.</title>
        <authorList>
            <person name="Wylensek D."/>
            <person name="Hitch T.C.A."/>
            <person name="Clavel T."/>
        </authorList>
    </citation>
    <scope>NUCLEOTIDE SEQUENCE [LARGE SCALE GENOMIC DNA]</scope>
    <source>
        <strain evidence="8 9">Med78-601-WT-4W-RMD-3</strain>
    </source>
</reference>
<dbReference type="Gene3D" id="3.40.50.10240">
    <property type="entry name" value="Thiamin pyrophosphokinase, catalytic domain"/>
    <property type="match status" value="1"/>
</dbReference>
<dbReference type="Pfam" id="PF04265">
    <property type="entry name" value="TPK_B1_binding"/>
    <property type="match status" value="1"/>
</dbReference>
<dbReference type="PANTHER" id="PTHR41299:SF1">
    <property type="entry name" value="THIAMINE PYROPHOSPHOKINASE"/>
    <property type="match status" value="1"/>
</dbReference>
<evidence type="ECO:0000313" key="8">
    <source>
        <dbReference type="EMBL" id="MSS43869.1"/>
    </source>
</evidence>
<sequence>MKGLVVSNGEINDLNQLKDISKSVDFIISADGGTNYILKANIKPDLVVGDLDSIEKDVLNKIKEENIQVLKFPSHKDYTDTELALKYLVDRKFEEIILMGVIGTRIDHTLANIYLLYNLFQKGIKGMIINEKNTIYITDNELEIEKEEGTFVSVIPINSSGAKVTLKGFLYETDRDDFHFSSTFGISNEIVERKGYIKVEEGICLIVKSKD</sequence>
<keyword evidence="1 8" id="KW-0808">Transferase</keyword>
<organism evidence="8 9">
    <name type="scientific">Anaerosalibacter bizertensis</name>
    <dbReference type="NCBI Taxonomy" id="932217"/>
    <lineage>
        <taxon>Bacteria</taxon>
        <taxon>Bacillati</taxon>
        <taxon>Bacillota</taxon>
        <taxon>Tissierellia</taxon>
        <taxon>Tissierellales</taxon>
        <taxon>Sporanaerobacteraceae</taxon>
        <taxon>Anaerosalibacter</taxon>
    </lineage>
</organism>
<dbReference type="InterPro" id="IPR036371">
    <property type="entry name" value="TPK_B1-bd_sf"/>
</dbReference>
<reference evidence="7" key="2">
    <citation type="submission" date="2022-01" db="EMBL/GenBank/DDBJ databases">
        <title>Collection of gut derived symbiotic bacterial strains cultured from healthy donors.</title>
        <authorList>
            <person name="Lin H."/>
            <person name="Kohout C."/>
            <person name="Waligurski E."/>
            <person name="Pamer E.G."/>
        </authorList>
    </citation>
    <scope>NUCLEOTIDE SEQUENCE</scope>
    <source>
        <strain evidence="7">MSK.14.39</strain>
    </source>
</reference>
<keyword evidence="2" id="KW-0547">Nucleotide-binding</keyword>
<dbReference type="GO" id="GO:0016301">
    <property type="term" value="F:kinase activity"/>
    <property type="evidence" value="ECO:0007669"/>
    <property type="project" value="UniProtKB-KW"/>
</dbReference>
<dbReference type="NCBIfam" id="TIGR01378">
    <property type="entry name" value="thi_PPkinase"/>
    <property type="match status" value="1"/>
</dbReference>
<evidence type="ECO:0000256" key="4">
    <source>
        <dbReference type="ARBA" id="ARBA00022840"/>
    </source>
</evidence>
<dbReference type="SUPFAM" id="SSF63862">
    <property type="entry name" value="Thiamin pyrophosphokinase, substrate-binding domain"/>
    <property type="match status" value="1"/>
</dbReference>
<dbReference type="Pfam" id="PF04263">
    <property type="entry name" value="TPK_catalytic"/>
    <property type="match status" value="1"/>
</dbReference>
<dbReference type="CDD" id="cd07995">
    <property type="entry name" value="TPK"/>
    <property type="match status" value="1"/>
</dbReference>
<evidence type="ECO:0000256" key="1">
    <source>
        <dbReference type="ARBA" id="ARBA00022679"/>
    </source>
</evidence>